<sequence>MGDTATHGEVTVDPSHGRRSGARVAEVAQICTEFLATAVSPPWSDGQNGVEAAMVQRRSKGPILSPRANAPPNHKTPPTRLPSADVTATATNYAPLALVRVPTARAIQSPEEAPELPSAAPVDSSPTERAPTQEKPAWSGQALEPEQAEKREEPEEGRPGEAEEREEG</sequence>
<evidence type="ECO:0000313" key="3">
    <source>
        <dbReference type="Proteomes" id="UP001188597"/>
    </source>
</evidence>
<feature type="region of interest" description="Disordered" evidence="1">
    <location>
        <begin position="39"/>
        <end position="88"/>
    </location>
</feature>
<evidence type="ECO:0000313" key="2">
    <source>
        <dbReference type="EMBL" id="KAK3013905.1"/>
    </source>
</evidence>
<proteinExistence type="predicted"/>
<evidence type="ECO:0000256" key="1">
    <source>
        <dbReference type="SAM" id="MobiDB-lite"/>
    </source>
</evidence>
<organism evidence="2 3">
    <name type="scientific">Escallonia herrerae</name>
    <dbReference type="NCBI Taxonomy" id="1293975"/>
    <lineage>
        <taxon>Eukaryota</taxon>
        <taxon>Viridiplantae</taxon>
        <taxon>Streptophyta</taxon>
        <taxon>Embryophyta</taxon>
        <taxon>Tracheophyta</taxon>
        <taxon>Spermatophyta</taxon>
        <taxon>Magnoliopsida</taxon>
        <taxon>eudicotyledons</taxon>
        <taxon>Gunneridae</taxon>
        <taxon>Pentapetalae</taxon>
        <taxon>asterids</taxon>
        <taxon>campanulids</taxon>
        <taxon>Escalloniales</taxon>
        <taxon>Escalloniaceae</taxon>
        <taxon>Escallonia</taxon>
    </lineage>
</organism>
<gene>
    <name evidence="2" type="ORF">RJ639_009433</name>
</gene>
<feature type="region of interest" description="Disordered" evidence="1">
    <location>
        <begin position="105"/>
        <end position="168"/>
    </location>
</feature>
<feature type="compositionally biased region" description="Basic and acidic residues" evidence="1">
    <location>
        <begin position="147"/>
        <end position="168"/>
    </location>
</feature>
<keyword evidence="3" id="KW-1185">Reference proteome</keyword>
<dbReference type="EMBL" id="JAVXUP010001261">
    <property type="protein sequence ID" value="KAK3013905.1"/>
    <property type="molecule type" value="Genomic_DNA"/>
</dbReference>
<accession>A0AA89ASW9</accession>
<reference evidence="2" key="1">
    <citation type="submission" date="2022-12" db="EMBL/GenBank/DDBJ databases">
        <title>Draft genome assemblies for two species of Escallonia (Escalloniales).</title>
        <authorList>
            <person name="Chanderbali A."/>
            <person name="Dervinis C."/>
            <person name="Anghel I."/>
            <person name="Soltis D."/>
            <person name="Soltis P."/>
            <person name="Zapata F."/>
        </authorList>
    </citation>
    <scope>NUCLEOTIDE SEQUENCE</scope>
    <source>
        <strain evidence="2">UCBG64.0493</strain>
        <tissue evidence="2">Leaf</tissue>
    </source>
</reference>
<comment type="caution">
    <text evidence="2">The sequence shown here is derived from an EMBL/GenBank/DDBJ whole genome shotgun (WGS) entry which is preliminary data.</text>
</comment>
<dbReference type="Proteomes" id="UP001188597">
    <property type="component" value="Unassembled WGS sequence"/>
</dbReference>
<dbReference type="AlphaFoldDB" id="A0AA89ASW9"/>
<protein>
    <submittedName>
        <fullName evidence="2">Uncharacterized protein</fullName>
    </submittedName>
</protein>
<name>A0AA89ASW9_9ASTE</name>
<feature type="compositionally biased region" description="Low complexity" evidence="1">
    <location>
        <begin position="109"/>
        <end position="121"/>
    </location>
</feature>
<feature type="region of interest" description="Disordered" evidence="1">
    <location>
        <begin position="1"/>
        <end position="21"/>
    </location>
</feature>